<dbReference type="EMBL" id="MN740010">
    <property type="protein sequence ID" value="QHT83540.1"/>
    <property type="molecule type" value="Genomic_DNA"/>
</dbReference>
<dbReference type="SUPFAM" id="SSF52540">
    <property type="entry name" value="P-loop containing nucleoside triphosphate hydrolases"/>
    <property type="match status" value="1"/>
</dbReference>
<dbReference type="PROSITE" id="PS01046">
    <property type="entry name" value="LON_SER"/>
    <property type="match status" value="1"/>
</dbReference>
<protein>
    <recommendedName>
        <fullName evidence="4">Lon proteolytic domain-containing protein</fullName>
    </recommendedName>
</protein>
<name>A0A6C0HT21_9ZZZZ</name>
<dbReference type="InterPro" id="IPR004815">
    <property type="entry name" value="Lon_bac/euk-typ"/>
</dbReference>
<dbReference type="InterPro" id="IPR020568">
    <property type="entry name" value="Ribosomal_Su5_D2-typ_SF"/>
</dbReference>
<evidence type="ECO:0000256" key="1">
    <source>
        <dbReference type="ARBA" id="ARBA00022670"/>
    </source>
</evidence>
<dbReference type="InterPro" id="IPR027065">
    <property type="entry name" value="Lon_Prtase"/>
</dbReference>
<dbReference type="PROSITE" id="PS51786">
    <property type="entry name" value="LON_PROTEOLYTIC"/>
    <property type="match status" value="1"/>
</dbReference>
<evidence type="ECO:0000256" key="2">
    <source>
        <dbReference type="ARBA" id="ARBA00022801"/>
    </source>
</evidence>
<dbReference type="PANTHER" id="PTHR43718">
    <property type="entry name" value="LON PROTEASE"/>
    <property type="match status" value="1"/>
</dbReference>
<evidence type="ECO:0000259" key="4">
    <source>
        <dbReference type="PROSITE" id="PS51786"/>
    </source>
</evidence>
<dbReference type="PIRSF" id="PIRSF001174">
    <property type="entry name" value="Lon_proteas"/>
    <property type="match status" value="1"/>
</dbReference>
<sequence length="706" mass="81144">MMQKYDIHKITLEQQIYLMKANDVVKEKAITKLKEIKSRSDETGLKAKQYLEGLLKIPFYVYKEEPILKKVKEINKNYIKLLQCIEHIFTNIENPIKKEKYSLIEVNNFIEFLEKYIDNNVIECILKTISSQPNKQVVNIVNHINTIKKSKKERKIIISGKNKNEYIDKISEYLISNKKNKMIISDIFDTIHTEISYSLNKAINDISQIKLNIENIDNSISCIEKTLDESIYSHKHAKNQIMKIVAQWINGEQTGYCFGFEGSPGIGKTSLAKKGLSGCLKDEQGNSRPFAFIALGGSSNGSFLEGHGYTYMNASWGKIVEILIETKCMNPIIYIDELDKVSKTESGKEIIGIFTHLIDQTQNDKFQDKYFSGIDIDLSKALFIFSYNDPEQIDRILLDRIHRIKFDSLSLNDKIVIVKKYILPEINKKMGFENIVEISDEIIEFIILNYTLEPGVRKLKELFFDLFGEINLNILRISKNNFSLPIKITKDNLENEYLIKYKKIIDKKIHQKPEVGIINGLWANSLSMGGIIPIETMFFPASNFLELKLTGLQGDVMKESMIVAKSLAWKLTDNKIKNEWIKHFEEMKEQGIHIHCPDGSISKDGPSAGCAITIAIYSLLNNKPIKNNIAITGEICLNQEITAIGGLEYKINGGIRAGIKTFLFPKENNRDFNEWKKKDDNESKYKHIKFIEVSHIKEVFEHVFEN</sequence>
<dbReference type="AlphaFoldDB" id="A0A6C0HT21"/>
<dbReference type="InterPro" id="IPR014721">
    <property type="entry name" value="Ribsml_uS5_D2-typ_fold_subgr"/>
</dbReference>
<dbReference type="Gene3D" id="1.10.8.60">
    <property type="match status" value="1"/>
</dbReference>
<reference evidence="5" key="1">
    <citation type="journal article" date="2020" name="Nature">
        <title>Giant virus diversity and host interactions through global metagenomics.</title>
        <authorList>
            <person name="Schulz F."/>
            <person name="Roux S."/>
            <person name="Paez-Espino D."/>
            <person name="Jungbluth S."/>
            <person name="Walsh D.A."/>
            <person name="Denef V.J."/>
            <person name="McMahon K.D."/>
            <person name="Konstantinidis K.T."/>
            <person name="Eloe-Fadrosh E.A."/>
            <person name="Kyrpides N.C."/>
            <person name="Woyke T."/>
        </authorList>
    </citation>
    <scope>NUCLEOTIDE SEQUENCE</scope>
    <source>
        <strain evidence="5">GVMAG-M-3300023184-168</strain>
    </source>
</reference>
<dbReference type="GO" id="GO:0005524">
    <property type="term" value="F:ATP binding"/>
    <property type="evidence" value="ECO:0007669"/>
    <property type="project" value="InterPro"/>
</dbReference>
<proteinExistence type="predicted"/>
<dbReference type="GO" id="GO:0006515">
    <property type="term" value="P:protein quality control for misfolded or incompletely synthesized proteins"/>
    <property type="evidence" value="ECO:0007669"/>
    <property type="project" value="TreeGrafter"/>
</dbReference>
<keyword evidence="1" id="KW-0645">Protease</keyword>
<dbReference type="InterPro" id="IPR027417">
    <property type="entry name" value="P-loop_NTPase"/>
</dbReference>
<dbReference type="Pfam" id="PF05362">
    <property type="entry name" value="Lon_C"/>
    <property type="match status" value="1"/>
</dbReference>
<organism evidence="5">
    <name type="scientific">viral metagenome</name>
    <dbReference type="NCBI Taxonomy" id="1070528"/>
    <lineage>
        <taxon>unclassified sequences</taxon>
        <taxon>metagenomes</taxon>
        <taxon>organismal metagenomes</taxon>
    </lineage>
</organism>
<dbReference type="GO" id="GO:0004252">
    <property type="term" value="F:serine-type endopeptidase activity"/>
    <property type="evidence" value="ECO:0007669"/>
    <property type="project" value="InterPro"/>
</dbReference>
<dbReference type="InterPro" id="IPR008269">
    <property type="entry name" value="Lon_proteolytic"/>
</dbReference>
<dbReference type="Gene3D" id="3.40.50.300">
    <property type="entry name" value="P-loop containing nucleotide triphosphate hydrolases"/>
    <property type="match status" value="1"/>
</dbReference>
<evidence type="ECO:0000313" key="5">
    <source>
        <dbReference type="EMBL" id="QHT83540.1"/>
    </source>
</evidence>
<dbReference type="GO" id="GO:0004176">
    <property type="term" value="F:ATP-dependent peptidase activity"/>
    <property type="evidence" value="ECO:0007669"/>
    <property type="project" value="InterPro"/>
</dbReference>
<dbReference type="Pfam" id="PF00004">
    <property type="entry name" value="AAA"/>
    <property type="match status" value="1"/>
</dbReference>
<feature type="domain" description="Lon proteolytic" evidence="4">
    <location>
        <begin position="512"/>
        <end position="706"/>
    </location>
</feature>
<keyword evidence="3" id="KW-0720">Serine protease</keyword>
<evidence type="ECO:0000256" key="3">
    <source>
        <dbReference type="ARBA" id="ARBA00022825"/>
    </source>
</evidence>
<dbReference type="InterPro" id="IPR003959">
    <property type="entry name" value="ATPase_AAA_core"/>
</dbReference>
<dbReference type="InterPro" id="IPR008268">
    <property type="entry name" value="Peptidase_S16_AS"/>
</dbReference>
<dbReference type="PANTHER" id="PTHR43718:SF2">
    <property type="entry name" value="LON PROTEASE HOMOLOG, MITOCHONDRIAL"/>
    <property type="match status" value="1"/>
</dbReference>
<dbReference type="GO" id="GO:0016887">
    <property type="term" value="F:ATP hydrolysis activity"/>
    <property type="evidence" value="ECO:0007669"/>
    <property type="project" value="InterPro"/>
</dbReference>
<accession>A0A6C0HT21</accession>
<dbReference type="Gene3D" id="3.30.230.10">
    <property type="match status" value="1"/>
</dbReference>
<keyword evidence="2" id="KW-0378">Hydrolase</keyword>
<dbReference type="PRINTS" id="PR00830">
    <property type="entry name" value="ENDOLAPTASE"/>
</dbReference>
<dbReference type="SUPFAM" id="SSF54211">
    <property type="entry name" value="Ribosomal protein S5 domain 2-like"/>
    <property type="match status" value="1"/>
</dbReference>